<reference evidence="6" key="1">
    <citation type="submission" date="2019-05" db="EMBL/GenBank/DDBJ databases">
        <title>Complete Genome Sequence and Methylation Pattern of the Halophilic Archaeon Natrinema pallidum BOL6-1.</title>
        <authorList>
            <person name="DasSarma P."/>
            <person name="DasSarma B.P."/>
            <person name="DasSarma S.L."/>
            <person name="Martinez F.L."/>
            <person name="Guzman D."/>
            <person name="Roberts R.J."/>
            <person name="DasSarma S."/>
        </authorList>
    </citation>
    <scope>NUCLEOTIDE SEQUENCE [LARGE SCALE GENOMIC DNA]</scope>
    <source>
        <strain evidence="6">BOL6-1</strain>
        <plasmid evidence="6">pnpa200</plasmid>
    </source>
</reference>
<dbReference type="Proteomes" id="UP000307562">
    <property type="component" value="Plasmid pNPA200"/>
</dbReference>
<dbReference type="KEGG" id="npl:FGF80_18295"/>
<sequence>MRIAMIQDDWWPRTGGGPVHVKELAVALAEQFGHTIDIYTRALEKDGQPHTDTATFADGNVRVHRLKPSTEYWSPVGRVSSLATPLPHLVTEEFDIVHGHTFLPAVPTRTAGAVTDAATVFTVHGTALTSGVGRDESALAHVKRRLERLFVLNFDYDHVISVNTEHLDLLGDHHTDLSCVPNGVNLERFDVDVDRRDEILFLGRLAPKKRVSDLIDAFDRLVDEYPETDLVIVGTGPKSEELKAQANQLGLDNRVRFEGRVSDEAIPRYYRRARLFVLPSVWEGHPLTLLEAWAAEVPVVTSDVEGIGEFVDHTETGYLVPPESPDKLADAIRYALSNSDERDAWAANAYELVSNEYSWEGVADRTNQIYEQITSSR</sequence>
<proteinExistence type="predicted"/>
<name>A0A4V1IFJ3_9EURY</name>
<accession>A0A4V1IFJ3</accession>
<evidence type="ECO:0000259" key="3">
    <source>
        <dbReference type="Pfam" id="PF00534"/>
    </source>
</evidence>
<dbReference type="Gene3D" id="3.40.50.2000">
    <property type="entry name" value="Glycogen Phosphorylase B"/>
    <property type="match status" value="2"/>
</dbReference>
<dbReference type="Pfam" id="PF13439">
    <property type="entry name" value="Glyco_transf_4"/>
    <property type="match status" value="1"/>
</dbReference>
<dbReference type="InterPro" id="IPR001296">
    <property type="entry name" value="Glyco_trans_1"/>
</dbReference>
<evidence type="ECO:0000259" key="4">
    <source>
        <dbReference type="Pfam" id="PF13439"/>
    </source>
</evidence>
<protein>
    <submittedName>
        <fullName evidence="5">Glycosyltransferase family 4 protein</fullName>
    </submittedName>
</protein>
<keyword evidence="2 5" id="KW-0808">Transferase</keyword>
<dbReference type="InterPro" id="IPR028098">
    <property type="entry name" value="Glyco_trans_4-like_N"/>
</dbReference>
<feature type="domain" description="Glycosyl transferase family 1" evidence="3">
    <location>
        <begin position="194"/>
        <end position="351"/>
    </location>
</feature>
<dbReference type="SUPFAM" id="SSF53756">
    <property type="entry name" value="UDP-Glycosyltransferase/glycogen phosphorylase"/>
    <property type="match status" value="1"/>
</dbReference>
<dbReference type="Pfam" id="PF00534">
    <property type="entry name" value="Glycos_transf_1"/>
    <property type="match status" value="1"/>
</dbReference>
<evidence type="ECO:0000256" key="1">
    <source>
        <dbReference type="ARBA" id="ARBA00022676"/>
    </source>
</evidence>
<keyword evidence="1" id="KW-0328">Glycosyltransferase</keyword>
<dbReference type="GO" id="GO:0016757">
    <property type="term" value="F:glycosyltransferase activity"/>
    <property type="evidence" value="ECO:0007669"/>
    <property type="project" value="UniProtKB-KW"/>
</dbReference>
<dbReference type="EMBL" id="CP040638">
    <property type="protein sequence ID" value="QCW05194.1"/>
    <property type="molecule type" value="Genomic_DNA"/>
</dbReference>
<dbReference type="AlphaFoldDB" id="A0A4V1IFJ3"/>
<dbReference type="CDD" id="cd03801">
    <property type="entry name" value="GT4_PimA-like"/>
    <property type="match status" value="1"/>
</dbReference>
<dbReference type="PANTHER" id="PTHR12526:SF510">
    <property type="entry name" value="D-INOSITOL 3-PHOSPHATE GLYCOSYLTRANSFERASE"/>
    <property type="match status" value="1"/>
</dbReference>
<evidence type="ECO:0000313" key="5">
    <source>
        <dbReference type="EMBL" id="QCW05194.1"/>
    </source>
</evidence>
<evidence type="ECO:0000313" key="6">
    <source>
        <dbReference type="Proteomes" id="UP000307562"/>
    </source>
</evidence>
<geneLocation type="plasmid" evidence="6">
    <name>pnpa200</name>
</geneLocation>
<dbReference type="RefSeq" id="WP_138655659.1">
    <property type="nucleotide sequence ID" value="NZ_CP040638.1"/>
</dbReference>
<feature type="domain" description="Glycosyltransferase subfamily 4-like N-terminal" evidence="4">
    <location>
        <begin position="15"/>
        <end position="188"/>
    </location>
</feature>
<dbReference type="PANTHER" id="PTHR12526">
    <property type="entry name" value="GLYCOSYLTRANSFERASE"/>
    <property type="match status" value="1"/>
</dbReference>
<organism evidence="5 6">
    <name type="scientific">Natrinema pallidum</name>
    <dbReference type="NCBI Taxonomy" id="69527"/>
    <lineage>
        <taxon>Archaea</taxon>
        <taxon>Methanobacteriati</taxon>
        <taxon>Methanobacteriota</taxon>
        <taxon>Stenosarchaea group</taxon>
        <taxon>Halobacteria</taxon>
        <taxon>Halobacteriales</taxon>
        <taxon>Natrialbaceae</taxon>
        <taxon>Natrinema</taxon>
    </lineage>
</organism>
<evidence type="ECO:0000256" key="2">
    <source>
        <dbReference type="ARBA" id="ARBA00022679"/>
    </source>
</evidence>
<dbReference type="GeneID" id="96158002"/>
<gene>
    <name evidence="5" type="ORF">FGF80_18295</name>
</gene>
<keyword evidence="6" id="KW-1185">Reference proteome</keyword>
<keyword evidence="5" id="KW-0614">Plasmid</keyword>